<keyword evidence="10 14" id="KW-0233">DNA recombination</keyword>
<evidence type="ECO:0000256" key="2">
    <source>
        <dbReference type="ARBA" id="ARBA00004123"/>
    </source>
</evidence>
<evidence type="ECO:0000256" key="4">
    <source>
        <dbReference type="ARBA" id="ARBA00022722"/>
    </source>
</evidence>
<comment type="subcellular location">
    <subcellularLocation>
        <location evidence="2 14">Nucleus</location>
    </subcellularLocation>
</comment>
<keyword evidence="5 14" id="KW-0479">Metal-binding</keyword>
<evidence type="ECO:0000256" key="1">
    <source>
        <dbReference type="ARBA" id="ARBA00001946"/>
    </source>
</evidence>
<organism evidence="17 18">
    <name type="scientific">Syncephalis pseudoplumigaleata</name>
    <dbReference type="NCBI Taxonomy" id="1712513"/>
    <lineage>
        <taxon>Eukaryota</taxon>
        <taxon>Fungi</taxon>
        <taxon>Fungi incertae sedis</taxon>
        <taxon>Zoopagomycota</taxon>
        <taxon>Zoopagomycotina</taxon>
        <taxon>Zoopagomycetes</taxon>
        <taxon>Zoopagales</taxon>
        <taxon>Piptocephalidaceae</taxon>
        <taxon>Syncephalis</taxon>
    </lineage>
</organism>
<dbReference type="InterPro" id="IPR033309">
    <property type="entry name" value="Mus81"/>
</dbReference>
<dbReference type="GO" id="GO:0008821">
    <property type="term" value="F:crossover junction DNA endonuclease activity"/>
    <property type="evidence" value="ECO:0007669"/>
    <property type="project" value="UniProtKB-UniRule"/>
</dbReference>
<dbReference type="Gene3D" id="1.10.10.10">
    <property type="entry name" value="Winged helix-like DNA-binding domain superfamily/Winged helix DNA-binding domain"/>
    <property type="match status" value="1"/>
</dbReference>
<evidence type="ECO:0000256" key="7">
    <source>
        <dbReference type="ARBA" id="ARBA00022763"/>
    </source>
</evidence>
<dbReference type="GO" id="GO:0000712">
    <property type="term" value="P:resolution of meiotic recombination intermediates"/>
    <property type="evidence" value="ECO:0007669"/>
    <property type="project" value="UniProtKB-ARBA"/>
</dbReference>
<dbReference type="PANTHER" id="PTHR13451">
    <property type="entry name" value="CLASS II CROSSOVER JUNCTION ENDONUCLEASE MUS81"/>
    <property type="match status" value="1"/>
</dbReference>
<reference evidence="18" key="1">
    <citation type="journal article" date="2018" name="Nat. Microbiol.">
        <title>Leveraging single-cell genomics to expand the fungal tree of life.</title>
        <authorList>
            <person name="Ahrendt S.R."/>
            <person name="Quandt C.A."/>
            <person name="Ciobanu D."/>
            <person name="Clum A."/>
            <person name="Salamov A."/>
            <person name="Andreopoulos B."/>
            <person name="Cheng J.F."/>
            <person name="Woyke T."/>
            <person name="Pelin A."/>
            <person name="Henrissat B."/>
            <person name="Reynolds N.K."/>
            <person name="Benny G.L."/>
            <person name="Smith M.E."/>
            <person name="James T.Y."/>
            <person name="Grigoriev I.V."/>
        </authorList>
    </citation>
    <scope>NUCLEOTIDE SEQUENCE [LARGE SCALE GENOMIC DNA]</scope>
    <source>
        <strain evidence="18">Benny S71-1</strain>
    </source>
</reference>
<evidence type="ECO:0000256" key="9">
    <source>
        <dbReference type="ARBA" id="ARBA00022842"/>
    </source>
</evidence>
<evidence type="ECO:0000256" key="15">
    <source>
        <dbReference type="SAM" id="MobiDB-lite"/>
    </source>
</evidence>
<dbReference type="InterPro" id="IPR027421">
    <property type="entry name" value="DNA_pol_lamdba_lyase_dom_sf"/>
</dbReference>
<keyword evidence="13" id="KW-0469">Meiosis</keyword>
<evidence type="ECO:0000256" key="13">
    <source>
        <dbReference type="ARBA" id="ARBA00023254"/>
    </source>
</evidence>
<feature type="domain" description="MUS81 winged helix" evidence="16">
    <location>
        <begin position="105"/>
        <end position="191"/>
    </location>
</feature>
<keyword evidence="6 14" id="KW-0255">Endonuclease</keyword>
<evidence type="ECO:0000256" key="14">
    <source>
        <dbReference type="RuleBase" id="RU369042"/>
    </source>
</evidence>
<name>A0A4P9YU41_9FUNG</name>
<evidence type="ECO:0000259" key="16">
    <source>
        <dbReference type="Pfam" id="PF21136"/>
    </source>
</evidence>
<sequence length="211" mass="23622">MPPKRKRESLPVCGNPLYLNWVRQWEEEARQREDRNLRFTYKKATSILSGIGPKIVTQLEKRWAQHCTDHGIFNPTSPPRATEDAETSTTAPARKKTRTGRLYVPRHRSGAFALLLGLLKLELVDQTATRATLRQAAAPYTDTSFDVPAPGMRYTAWSSMNLLLSKELIVATGRPMVYSLTPSGNMLAEQLARTEGLFADELAHRNEAASA</sequence>
<comment type="function">
    <text evidence="14">Interacts with EME1 to form a DNA structure-specific endonuclease with substrate preference for branched DNA structures with a 5'-end at the branch nick. Typical substrates include 3'-flap structures, D-loops, replication forks and nicked Holliday junctions. May be required in mitosis for the processing of stalled or collapsed replication fork intermediates. May be required in meiosis for the repair of meiosis-specific double strand breaks subsequent to single-end invasion (SEI).</text>
</comment>
<evidence type="ECO:0000256" key="11">
    <source>
        <dbReference type="ARBA" id="ARBA00023204"/>
    </source>
</evidence>
<evidence type="ECO:0000256" key="8">
    <source>
        <dbReference type="ARBA" id="ARBA00022801"/>
    </source>
</evidence>
<dbReference type="GO" id="GO:0031573">
    <property type="term" value="P:mitotic intra-S DNA damage checkpoint signaling"/>
    <property type="evidence" value="ECO:0007669"/>
    <property type="project" value="TreeGrafter"/>
</dbReference>
<accession>A0A4P9YU41</accession>
<proteinExistence type="inferred from homology"/>
<evidence type="ECO:0000256" key="6">
    <source>
        <dbReference type="ARBA" id="ARBA00022759"/>
    </source>
</evidence>
<dbReference type="EMBL" id="KZ990939">
    <property type="protein sequence ID" value="RKP23476.1"/>
    <property type="molecule type" value="Genomic_DNA"/>
</dbReference>
<evidence type="ECO:0000256" key="12">
    <source>
        <dbReference type="ARBA" id="ARBA00023242"/>
    </source>
</evidence>
<dbReference type="Pfam" id="PF21136">
    <property type="entry name" value="WHD_MUS81"/>
    <property type="match status" value="1"/>
</dbReference>
<evidence type="ECO:0000313" key="18">
    <source>
        <dbReference type="Proteomes" id="UP000278143"/>
    </source>
</evidence>
<dbReference type="GO" id="GO:0048476">
    <property type="term" value="C:Holliday junction resolvase complex"/>
    <property type="evidence" value="ECO:0007669"/>
    <property type="project" value="UniProtKB-UniRule"/>
</dbReference>
<comment type="cofactor">
    <cofactor evidence="1 14">
        <name>Mg(2+)</name>
        <dbReference type="ChEBI" id="CHEBI:18420"/>
    </cofactor>
</comment>
<keyword evidence="9 14" id="KW-0460">Magnesium</keyword>
<evidence type="ECO:0000256" key="3">
    <source>
        <dbReference type="ARBA" id="ARBA00010015"/>
    </source>
</evidence>
<dbReference type="GO" id="GO:0000727">
    <property type="term" value="P:double-strand break repair via break-induced replication"/>
    <property type="evidence" value="ECO:0007669"/>
    <property type="project" value="UniProtKB-UniRule"/>
</dbReference>
<protein>
    <recommendedName>
        <fullName evidence="14">Crossover junction endonuclease MUS81</fullName>
        <ecNumber evidence="14">3.1.22.-</ecNumber>
    </recommendedName>
</protein>
<dbReference type="GO" id="GO:0005634">
    <property type="term" value="C:nucleus"/>
    <property type="evidence" value="ECO:0007669"/>
    <property type="project" value="UniProtKB-SubCell"/>
</dbReference>
<dbReference type="CDD" id="cd21036">
    <property type="entry name" value="WH_MUS81"/>
    <property type="match status" value="1"/>
</dbReference>
<dbReference type="PANTHER" id="PTHR13451:SF0">
    <property type="entry name" value="CROSSOVER JUNCTION ENDONUCLEASE MUS81"/>
    <property type="match status" value="1"/>
</dbReference>
<dbReference type="OrthoDB" id="5963188at2759"/>
<dbReference type="GO" id="GO:0003677">
    <property type="term" value="F:DNA binding"/>
    <property type="evidence" value="ECO:0007669"/>
    <property type="project" value="UniProtKB-UniRule"/>
</dbReference>
<evidence type="ECO:0000313" key="17">
    <source>
        <dbReference type="EMBL" id="RKP23476.1"/>
    </source>
</evidence>
<dbReference type="GO" id="GO:0046872">
    <property type="term" value="F:metal ion binding"/>
    <property type="evidence" value="ECO:0007669"/>
    <property type="project" value="UniProtKB-UniRule"/>
</dbReference>
<feature type="region of interest" description="Disordered" evidence="15">
    <location>
        <begin position="69"/>
        <end position="100"/>
    </location>
</feature>
<dbReference type="GO" id="GO:0048257">
    <property type="term" value="F:3'-flap endonuclease activity"/>
    <property type="evidence" value="ECO:0007669"/>
    <property type="project" value="TreeGrafter"/>
</dbReference>
<comment type="similarity">
    <text evidence="3 14">Belongs to the XPF family.</text>
</comment>
<dbReference type="EC" id="3.1.22.-" evidence="14"/>
<dbReference type="GO" id="GO:0006308">
    <property type="term" value="P:DNA catabolic process"/>
    <property type="evidence" value="ECO:0007669"/>
    <property type="project" value="UniProtKB-UniRule"/>
</dbReference>
<keyword evidence="18" id="KW-1185">Reference proteome</keyword>
<dbReference type="InterPro" id="IPR047417">
    <property type="entry name" value="WHD_MUS81"/>
</dbReference>
<evidence type="ECO:0000256" key="10">
    <source>
        <dbReference type="ARBA" id="ARBA00023172"/>
    </source>
</evidence>
<keyword evidence="12 14" id="KW-0539">Nucleus</keyword>
<dbReference type="FunFam" id="1.10.10.10:FF:000307">
    <property type="entry name" value="Crossover junction endonuclease MUS81"/>
    <property type="match status" value="1"/>
</dbReference>
<dbReference type="Proteomes" id="UP000278143">
    <property type="component" value="Unassembled WGS sequence"/>
</dbReference>
<comment type="subunit">
    <text evidence="14">Interacts with EME1.</text>
</comment>
<dbReference type="InterPro" id="IPR036388">
    <property type="entry name" value="WH-like_DNA-bd_sf"/>
</dbReference>
<dbReference type="AlphaFoldDB" id="A0A4P9YU41"/>
<keyword evidence="7 14" id="KW-0227">DNA damage</keyword>
<keyword evidence="8 14" id="KW-0378">Hydrolase</keyword>
<evidence type="ECO:0000256" key="5">
    <source>
        <dbReference type="ARBA" id="ARBA00022723"/>
    </source>
</evidence>
<dbReference type="Gene3D" id="1.10.150.110">
    <property type="entry name" value="DNA polymerase beta, N-terminal domain-like"/>
    <property type="match status" value="1"/>
</dbReference>
<keyword evidence="11 14" id="KW-0234">DNA repair</keyword>
<feature type="non-terminal residue" evidence="17">
    <location>
        <position position="211"/>
    </location>
</feature>
<keyword evidence="4 14" id="KW-0540">Nuclease</keyword>
<gene>
    <name evidence="17" type="ORF">SYNPS1DRAFT_24459</name>
</gene>